<name>A0A096FC04_COMTE</name>
<dbReference type="Proteomes" id="UP000029553">
    <property type="component" value="Unassembled WGS sequence"/>
</dbReference>
<accession>A0A096FC04</accession>
<sequence length="34" mass="4104">MLQLVRDEMRGRRIQAAFPPLHAQQLPTQLQWHH</sequence>
<comment type="caution">
    <text evidence="1">The sequence shown here is derived from an EMBL/GenBank/DDBJ whole genome shotgun (WGS) entry which is preliminary data.</text>
</comment>
<evidence type="ECO:0000313" key="2">
    <source>
        <dbReference type="Proteomes" id="UP000029553"/>
    </source>
</evidence>
<proteinExistence type="predicted"/>
<evidence type="ECO:0000313" key="1">
    <source>
        <dbReference type="EMBL" id="KGH27293.1"/>
    </source>
</evidence>
<dbReference type="EMBL" id="AWOR01000061">
    <property type="protein sequence ID" value="KGH27293.1"/>
    <property type="molecule type" value="Genomic_DNA"/>
</dbReference>
<reference evidence="1 2" key="1">
    <citation type="submission" date="2013-09" db="EMBL/GenBank/DDBJ databases">
        <title>High correlation between genotypes and phenotypes of environmental bacteria Comamonas testosteroni strains.</title>
        <authorList>
            <person name="Liu L."/>
            <person name="Zhu W."/>
            <person name="Xia X."/>
            <person name="Xu B."/>
            <person name="Luo M."/>
            <person name="Wang G."/>
        </authorList>
    </citation>
    <scope>NUCLEOTIDE SEQUENCE [LARGE SCALE GENOMIC DNA]</scope>
    <source>
        <strain evidence="1 2">JL40</strain>
    </source>
</reference>
<dbReference type="AlphaFoldDB" id="A0A096FC04"/>
<protein>
    <submittedName>
        <fullName evidence="1">Uncharacterized protein</fullName>
    </submittedName>
</protein>
<organism evidence="1 2">
    <name type="scientific">Comamonas testosteroni</name>
    <name type="common">Pseudomonas testosteroni</name>
    <dbReference type="NCBI Taxonomy" id="285"/>
    <lineage>
        <taxon>Bacteria</taxon>
        <taxon>Pseudomonadati</taxon>
        <taxon>Pseudomonadota</taxon>
        <taxon>Betaproteobacteria</taxon>
        <taxon>Burkholderiales</taxon>
        <taxon>Comamonadaceae</taxon>
        <taxon>Comamonas</taxon>
    </lineage>
</organism>
<gene>
    <name evidence="1" type="ORF">P353_18605</name>
</gene>